<accession>A0A399E014</accession>
<dbReference type="EMBL" id="QXDL01000300">
    <property type="protein sequence ID" value="RIH77008.1"/>
    <property type="molecule type" value="Genomic_DNA"/>
</dbReference>
<dbReference type="InterPro" id="IPR009078">
    <property type="entry name" value="Ferritin-like_SF"/>
</dbReference>
<dbReference type="Proteomes" id="UP000265715">
    <property type="component" value="Unassembled WGS sequence"/>
</dbReference>
<dbReference type="PANTHER" id="PTHR30565">
    <property type="entry name" value="PROTEIN YCIF"/>
    <property type="match status" value="1"/>
</dbReference>
<keyword evidence="2" id="KW-1185">Reference proteome</keyword>
<gene>
    <name evidence="1" type="ORF">Mterra_03814</name>
</gene>
<dbReference type="InterPro" id="IPR010287">
    <property type="entry name" value="DUF892_YciF-like"/>
</dbReference>
<sequence length="173" mass="19206">MHSLEHLYLEELRDLYDAEKQITKALPKMMEAASSPELQRAFQMHLEQTKKQIQRLEKVFEAMGEDPAGEHCEGIEGLLKEGEELLGKRKEADPAVFDAALIVAAQKVEHYEIAAYGSVCTFAEMLGKREDKELLGSTLEEEEATDEKLTRLAESLINPEAAEGGSSGARGSR</sequence>
<dbReference type="Gene3D" id="1.20.1260.10">
    <property type="match status" value="1"/>
</dbReference>
<evidence type="ECO:0000313" key="1">
    <source>
        <dbReference type="EMBL" id="RIH77008.1"/>
    </source>
</evidence>
<dbReference type="CDD" id="cd07909">
    <property type="entry name" value="YciF"/>
    <property type="match status" value="1"/>
</dbReference>
<name>A0A399E014_9DEIN</name>
<comment type="caution">
    <text evidence="1">The sequence shown here is derived from an EMBL/GenBank/DDBJ whole genome shotgun (WGS) entry which is preliminary data.</text>
</comment>
<dbReference type="Pfam" id="PF05974">
    <property type="entry name" value="DUF892"/>
    <property type="match status" value="1"/>
</dbReference>
<dbReference type="AlphaFoldDB" id="A0A399E014"/>
<dbReference type="PANTHER" id="PTHR30565:SF9">
    <property type="entry name" value="PROTEIN YCIF"/>
    <property type="match status" value="1"/>
</dbReference>
<dbReference type="InterPro" id="IPR047114">
    <property type="entry name" value="YciF"/>
</dbReference>
<dbReference type="SUPFAM" id="SSF47240">
    <property type="entry name" value="Ferritin-like"/>
    <property type="match status" value="1"/>
</dbReference>
<dbReference type="InterPro" id="IPR012347">
    <property type="entry name" value="Ferritin-like"/>
</dbReference>
<dbReference type="RefSeq" id="WP_027892068.1">
    <property type="nucleotide sequence ID" value="NZ_QXDL01000300.1"/>
</dbReference>
<evidence type="ECO:0000313" key="2">
    <source>
        <dbReference type="Proteomes" id="UP000265715"/>
    </source>
</evidence>
<protein>
    <submittedName>
        <fullName evidence="1">Uncharacterized protein</fullName>
    </submittedName>
</protein>
<reference evidence="1 2" key="1">
    <citation type="submission" date="2018-08" db="EMBL/GenBank/DDBJ databases">
        <title>Meiothermus terrae DSM 26712 genome sequencing project.</title>
        <authorList>
            <person name="Da Costa M.S."/>
            <person name="Albuquerque L."/>
            <person name="Raposo P."/>
            <person name="Froufe H.J.C."/>
            <person name="Barroso C.S."/>
            <person name="Egas C."/>
        </authorList>
    </citation>
    <scope>NUCLEOTIDE SEQUENCE [LARGE SCALE GENOMIC DNA]</scope>
    <source>
        <strain evidence="1 2">DSM 26712</strain>
    </source>
</reference>
<organism evidence="1 2">
    <name type="scientific">Calidithermus terrae</name>
    <dbReference type="NCBI Taxonomy" id="1408545"/>
    <lineage>
        <taxon>Bacteria</taxon>
        <taxon>Thermotogati</taxon>
        <taxon>Deinococcota</taxon>
        <taxon>Deinococci</taxon>
        <taxon>Thermales</taxon>
        <taxon>Thermaceae</taxon>
        <taxon>Calidithermus</taxon>
    </lineage>
</organism>
<dbReference type="OrthoDB" id="9795056at2"/>
<proteinExistence type="predicted"/>